<dbReference type="PANTHER" id="PTHR42951">
    <property type="entry name" value="METALLO-BETA-LACTAMASE DOMAIN-CONTAINING"/>
    <property type="match status" value="1"/>
</dbReference>
<dbReference type="CDD" id="cd06262">
    <property type="entry name" value="metallo-hydrolase-like_MBL-fold"/>
    <property type="match status" value="1"/>
</dbReference>
<accession>A0AAN0KCH5</accession>
<feature type="domain" description="Metallo-beta-lactamase" evidence="1">
    <location>
        <begin position="17"/>
        <end position="206"/>
    </location>
</feature>
<evidence type="ECO:0000259" key="1">
    <source>
        <dbReference type="SMART" id="SM00849"/>
    </source>
</evidence>
<dbReference type="PANTHER" id="PTHR42951:SF22">
    <property type="entry name" value="METALLO BETA-LACTAMASE SUPERFAMILY LIPOPROTEIN"/>
    <property type="match status" value="1"/>
</dbReference>
<dbReference type="InterPro" id="IPR001279">
    <property type="entry name" value="Metallo-B-lactamas"/>
</dbReference>
<dbReference type="Gene3D" id="3.60.15.10">
    <property type="entry name" value="Ribonuclease Z/Hydroxyacylglutathione hydrolase-like"/>
    <property type="match status" value="1"/>
</dbReference>
<dbReference type="SMART" id="SM00849">
    <property type="entry name" value="Lactamase_B"/>
    <property type="match status" value="1"/>
</dbReference>
<organism evidence="2 3">
    <name type="scientific">Brooklawnia propionicigenes</name>
    <dbReference type="NCBI Taxonomy" id="3041175"/>
    <lineage>
        <taxon>Bacteria</taxon>
        <taxon>Bacillati</taxon>
        <taxon>Actinomycetota</taxon>
        <taxon>Actinomycetes</taxon>
        <taxon>Propionibacteriales</taxon>
        <taxon>Propionibacteriaceae</taxon>
        <taxon>Brooklawnia</taxon>
    </lineage>
</organism>
<keyword evidence="3" id="KW-1185">Reference proteome</keyword>
<evidence type="ECO:0000313" key="3">
    <source>
        <dbReference type="Proteomes" id="UP001431656"/>
    </source>
</evidence>
<protein>
    <submittedName>
        <fullName evidence="2">MBL fold metallo-hydrolase</fullName>
    </submittedName>
</protein>
<dbReference type="Pfam" id="PF00753">
    <property type="entry name" value="Lactamase_B"/>
    <property type="match status" value="1"/>
</dbReference>
<dbReference type="KEGG" id="broo:brsh051_20010"/>
<reference evidence="2" key="1">
    <citation type="journal article" date="2024" name="Int. J. Syst. Evol. Microbiol.">
        <title>Brooklawnia propionicigenes sp. nov., a facultatively anaerobic, propionate-producing bacterium isolated from a methanogenic reactor treating waste from cattle farms.</title>
        <authorList>
            <person name="Akita Y."/>
            <person name="Ueki A."/>
            <person name="Tonouchi A."/>
            <person name="Sugawara Y."/>
            <person name="Honma S."/>
            <person name="Kaku N."/>
            <person name="Ueki K."/>
        </authorList>
    </citation>
    <scope>NUCLEOTIDE SEQUENCE</scope>
    <source>
        <strain evidence="2">SH051</strain>
    </source>
</reference>
<dbReference type="InterPro" id="IPR050855">
    <property type="entry name" value="NDM-1-like"/>
</dbReference>
<dbReference type="Proteomes" id="UP001431656">
    <property type="component" value="Chromosome"/>
</dbReference>
<dbReference type="SUPFAM" id="SSF56281">
    <property type="entry name" value="Metallo-hydrolase/oxidoreductase"/>
    <property type="match status" value="1"/>
</dbReference>
<proteinExistence type="predicted"/>
<name>A0AAN0KCH5_9ACTN</name>
<gene>
    <name evidence="2" type="ORF">brsh051_20010</name>
</gene>
<dbReference type="AlphaFoldDB" id="A0AAN0KCH5"/>
<dbReference type="EMBL" id="AP028056">
    <property type="protein sequence ID" value="BEH02720.1"/>
    <property type="molecule type" value="Genomic_DNA"/>
</dbReference>
<sequence>MERISERCWTATSRFCRMNTVVVAGSDGCLLVDPGVHTDELATLGAEIRERFGRCALAVSSHPHWDHLLWSTGLGEVPRLASGRGCEFLAEPGRLSACRAEAVAEVPDCDAALLGVVSSLRDGGRSGRIEWDGPQVEFVVHDGHAPGHLGLFVPGDGVLIAGDMCSDDEVPLLDLAGRDPLEDYWDGLNRLARLAGDRCEVLVPGHGGVACGGAEVRARFERDRAYLDSLAAGGPVADARLGEGAPGWLVAEHEAAMAWSVRSRSSG</sequence>
<dbReference type="InterPro" id="IPR036866">
    <property type="entry name" value="RibonucZ/Hydroxyglut_hydro"/>
</dbReference>
<evidence type="ECO:0000313" key="2">
    <source>
        <dbReference type="EMBL" id="BEH02720.1"/>
    </source>
</evidence>